<dbReference type="EMBL" id="CP076723">
    <property type="protein sequence ID" value="QWV91838.1"/>
    <property type="molecule type" value="Genomic_DNA"/>
</dbReference>
<dbReference type="GO" id="GO:0016829">
    <property type="term" value="F:lyase activity"/>
    <property type="evidence" value="ECO:0007669"/>
    <property type="project" value="UniProtKB-KW"/>
</dbReference>
<evidence type="ECO:0000313" key="2">
    <source>
        <dbReference type="EMBL" id="QWV91838.1"/>
    </source>
</evidence>
<dbReference type="Pfam" id="PF14099">
    <property type="entry name" value="Polysacc_lyase"/>
    <property type="match status" value="1"/>
</dbReference>
<name>A0ABX8J0U3_9BACT</name>
<organism evidence="2 3">
    <name type="scientific">Geomonas oryzisoli</name>
    <dbReference type="NCBI Taxonomy" id="2847992"/>
    <lineage>
        <taxon>Bacteria</taxon>
        <taxon>Pseudomonadati</taxon>
        <taxon>Thermodesulfobacteriota</taxon>
        <taxon>Desulfuromonadia</taxon>
        <taxon>Geobacterales</taxon>
        <taxon>Geobacteraceae</taxon>
        <taxon>Geomonas</taxon>
    </lineage>
</organism>
<gene>
    <name evidence="2" type="ORF">KP004_11400</name>
</gene>
<keyword evidence="2" id="KW-0456">Lyase</keyword>
<protein>
    <submittedName>
        <fullName evidence="2">Polysaccharide lyase</fullName>
    </submittedName>
</protein>
<keyword evidence="3" id="KW-1185">Reference proteome</keyword>
<dbReference type="Proteomes" id="UP000683557">
    <property type="component" value="Chromosome"/>
</dbReference>
<proteinExistence type="predicted"/>
<sequence length="286" mass="31925">MKNVIFSFVLCLMAQLIFLSSTSHAGVFFKDGFESGDKAHTENGAKWLSSSSTVTISSDIARTGNKSMKFHFAGVPLGQDDDAEQRFSLGSARPDVYIQYYVFFPLNYVHRNDSPTNNKAIMLWDEEANYTWARAKMGAHLWYNSAGDALSPFTGLDFNYSPPQLTCKTGSGSNTSIDSISLAISNFGKWTLDKTFLGRWLCFEWHFKLDSGAGDGALEFWVDGVKQFGQTNMKWNGAPCSPGYFKTGYLFGWANSGFDVDTDIYVDDVTFSDMYIPVAPRNVIRQ</sequence>
<dbReference type="RefSeq" id="WP_216798668.1">
    <property type="nucleotide sequence ID" value="NZ_CP076723.1"/>
</dbReference>
<reference evidence="2 3" key="1">
    <citation type="submission" date="2021-06" db="EMBL/GenBank/DDBJ databases">
        <title>Gemonas diversity in paddy soil.</title>
        <authorList>
            <person name="Liu G."/>
        </authorList>
    </citation>
    <scope>NUCLEOTIDE SEQUENCE [LARGE SCALE GENOMIC DNA]</scope>
    <source>
        <strain evidence="2 3">RG10</strain>
    </source>
</reference>
<feature type="signal peptide" evidence="1">
    <location>
        <begin position="1"/>
        <end position="25"/>
    </location>
</feature>
<feature type="chain" id="PRO_5046563169" evidence="1">
    <location>
        <begin position="26"/>
        <end position="286"/>
    </location>
</feature>
<keyword evidence="1" id="KW-0732">Signal</keyword>
<evidence type="ECO:0000313" key="3">
    <source>
        <dbReference type="Proteomes" id="UP000683557"/>
    </source>
</evidence>
<dbReference type="InterPro" id="IPR025975">
    <property type="entry name" value="Polysacc_lyase"/>
</dbReference>
<accession>A0ABX8J0U3</accession>
<evidence type="ECO:0000256" key="1">
    <source>
        <dbReference type="SAM" id="SignalP"/>
    </source>
</evidence>